<organism evidence="2">
    <name type="scientific">Anopheles braziliensis</name>
    <dbReference type="NCBI Taxonomy" id="58242"/>
    <lineage>
        <taxon>Eukaryota</taxon>
        <taxon>Metazoa</taxon>
        <taxon>Ecdysozoa</taxon>
        <taxon>Arthropoda</taxon>
        <taxon>Hexapoda</taxon>
        <taxon>Insecta</taxon>
        <taxon>Pterygota</taxon>
        <taxon>Neoptera</taxon>
        <taxon>Endopterygota</taxon>
        <taxon>Diptera</taxon>
        <taxon>Nematocera</taxon>
        <taxon>Culicoidea</taxon>
        <taxon>Culicidae</taxon>
        <taxon>Anophelinae</taxon>
        <taxon>Anopheles</taxon>
    </lineage>
</organism>
<protein>
    <submittedName>
        <fullName evidence="2">Putative secreted peptide</fullName>
    </submittedName>
</protein>
<proteinExistence type="predicted"/>
<feature type="chain" id="PRO_5014954084" evidence="1">
    <location>
        <begin position="25"/>
        <end position="76"/>
    </location>
</feature>
<dbReference type="AlphaFoldDB" id="A0A2M3ZPP9"/>
<evidence type="ECO:0000313" key="2">
    <source>
        <dbReference type="EMBL" id="MBW30462.1"/>
    </source>
</evidence>
<feature type="signal peptide" evidence="1">
    <location>
        <begin position="1"/>
        <end position="24"/>
    </location>
</feature>
<evidence type="ECO:0000256" key="1">
    <source>
        <dbReference type="SAM" id="SignalP"/>
    </source>
</evidence>
<accession>A0A2M3ZPP9</accession>
<reference evidence="2" key="1">
    <citation type="submission" date="2018-01" db="EMBL/GenBank/DDBJ databases">
        <title>An insight into the sialome of Amazonian anophelines.</title>
        <authorList>
            <person name="Ribeiro J.M."/>
            <person name="Scarpassa V."/>
            <person name="Calvo E."/>
        </authorList>
    </citation>
    <scope>NUCLEOTIDE SEQUENCE</scope>
    <source>
        <tissue evidence="2">Salivary glands</tissue>
    </source>
</reference>
<keyword evidence="1" id="KW-0732">Signal</keyword>
<sequence>MRLKVRMMMMVMLLLMMTVHRWLADIGTDHTRTGSSRSGASTSSPLTERFIKQRVLVRLRLRMLLVMLWWCRRLSL</sequence>
<name>A0A2M3ZPP9_9DIPT</name>
<dbReference type="EMBL" id="GGFM01009711">
    <property type="protein sequence ID" value="MBW30462.1"/>
    <property type="molecule type" value="Transcribed_RNA"/>
</dbReference>